<feature type="domain" description="DUF2061" evidence="2">
    <location>
        <begin position="19"/>
        <end position="70"/>
    </location>
</feature>
<dbReference type="EMBL" id="LTAZ01000001">
    <property type="protein sequence ID" value="KYH27918.1"/>
    <property type="molecule type" value="Genomic_DNA"/>
</dbReference>
<evidence type="ECO:0000259" key="2">
    <source>
        <dbReference type="Pfam" id="PF09834"/>
    </source>
</evidence>
<reference evidence="3 4" key="1">
    <citation type="submission" date="2016-02" db="EMBL/GenBank/DDBJ databases">
        <title>Genome sequence of Halalkalicoccus paucihalophilus DSM 24557.</title>
        <authorList>
            <person name="Poehlein A."/>
            <person name="Daniel R."/>
        </authorList>
    </citation>
    <scope>NUCLEOTIDE SEQUENCE [LARGE SCALE GENOMIC DNA]</scope>
    <source>
        <strain evidence="3 4">DSM 24557</strain>
    </source>
</reference>
<accession>A0A151AJS4</accession>
<dbReference type="PATRIC" id="fig|1008153.3.peg.593"/>
<dbReference type="InterPro" id="IPR018638">
    <property type="entry name" value="DUF2061_membrane"/>
</dbReference>
<sequence length="77" mass="8406">MAVADVVSRQALCAHSRVIVKTLCYRVFMFLLTAAVALAVTGSLGEALSIGVATNLLKTVTYYAYERVWAHVTWGTR</sequence>
<protein>
    <recommendedName>
        <fullName evidence="2">DUF2061 domain-containing protein</fullName>
    </recommendedName>
</protein>
<dbReference type="RefSeq" id="WP_066379277.1">
    <property type="nucleotide sequence ID" value="NZ_LTAZ01000001.1"/>
</dbReference>
<dbReference type="Pfam" id="PF09834">
    <property type="entry name" value="DUF2061"/>
    <property type="match status" value="1"/>
</dbReference>
<dbReference type="AlphaFoldDB" id="A0A151AJS4"/>
<dbReference type="Proteomes" id="UP000075321">
    <property type="component" value="Unassembled WGS sequence"/>
</dbReference>
<dbReference type="OrthoDB" id="322944at2157"/>
<keyword evidence="1" id="KW-1133">Transmembrane helix</keyword>
<evidence type="ECO:0000313" key="3">
    <source>
        <dbReference type="EMBL" id="KYH27918.1"/>
    </source>
</evidence>
<keyword evidence="1" id="KW-0472">Membrane</keyword>
<proteinExistence type="predicted"/>
<keyword evidence="1" id="KW-0812">Transmembrane</keyword>
<name>A0A151AJS4_9EURY</name>
<keyword evidence="4" id="KW-1185">Reference proteome</keyword>
<evidence type="ECO:0000313" key="4">
    <source>
        <dbReference type="Proteomes" id="UP000075321"/>
    </source>
</evidence>
<organism evidence="3 4">
    <name type="scientific">Halalkalicoccus paucihalophilus</name>
    <dbReference type="NCBI Taxonomy" id="1008153"/>
    <lineage>
        <taxon>Archaea</taxon>
        <taxon>Methanobacteriati</taxon>
        <taxon>Methanobacteriota</taxon>
        <taxon>Stenosarchaea group</taxon>
        <taxon>Halobacteria</taxon>
        <taxon>Halobacteriales</taxon>
        <taxon>Halococcaceae</taxon>
        <taxon>Halalkalicoccus</taxon>
    </lineage>
</organism>
<evidence type="ECO:0000256" key="1">
    <source>
        <dbReference type="SAM" id="Phobius"/>
    </source>
</evidence>
<comment type="caution">
    <text evidence="3">The sequence shown here is derived from an EMBL/GenBank/DDBJ whole genome shotgun (WGS) entry which is preliminary data.</text>
</comment>
<gene>
    <name evidence="3" type="ORF">HAPAU_05930</name>
</gene>
<feature type="transmembrane region" description="Helical" evidence="1">
    <location>
        <begin position="27"/>
        <end position="53"/>
    </location>
</feature>